<feature type="compositionally biased region" description="Low complexity" evidence="1">
    <location>
        <begin position="19"/>
        <end position="53"/>
    </location>
</feature>
<dbReference type="RefSeq" id="WP_233052624.1">
    <property type="nucleotide sequence ID" value="NZ_JAIMJA010000008.1"/>
</dbReference>
<keyword evidence="3" id="KW-1185">Reference proteome</keyword>
<organism evidence="2 3">
    <name type="scientific">Motilimonas cestriensis</name>
    <dbReference type="NCBI Taxonomy" id="2742685"/>
    <lineage>
        <taxon>Bacteria</taxon>
        <taxon>Pseudomonadati</taxon>
        <taxon>Pseudomonadota</taxon>
        <taxon>Gammaproteobacteria</taxon>
        <taxon>Alteromonadales</taxon>
        <taxon>Alteromonadales genera incertae sedis</taxon>
        <taxon>Motilimonas</taxon>
    </lineage>
</organism>
<comment type="caution">
    <text evidence="2">The sequence shown here is derived from an EMBL/GenBank/DDBJ whole genome shotgun (WGS) entry which is preliminary data.</text>
</comment>
<evidence type="ECO:0008006" key="4">
    <source>
        <dbReference type="Google" id="ProtNLM"/>
    </source>
</evidence>
<dbReference type="Proteomes" id="UP001201273">
    <property type="component" value="Unassembled WGS sequence"/>
</dbReference>
<sequence length="62" mass="6318">MQVSGNSGLGQEAWQAAIGKKQQQAEGQQALQLIQSATAGSPSSAPKPDPSSSIGQNINIQV</sequence>
<accession>A0ABS8WBG6</accession>
<evidence type="ECO:0000313" key="2">
    <source>
        <dbReference type="EMBL" id="MCE2595129.1"/>
    </source>
</evidence>
<protein>
    <recommendedName>
        <fullName evidence="4">Motility protein</fullName>
    </recommendedName>
</protein>
<dbReference type="EMBL" id="JAIMJA010000008">
    <property type="protein sequence ID" value="MCE2595129.1"/>
    <property type="molecule type" value="Genomic_DNA"/>
</dbReference>
<evidence type="ECO:0000313" key="3">
    <source>
        <dbReference type="Proteomes" id="UP001201273"/>
    </source>
</evidence>
<gene>
    <name evidence="2" type="ORF">K6Y31_09890</name>
</gene>
<proteinExistence type="predicted"/>
<name>A0ABS8WBG6_9GAMM</name>
<evidence type="ECO:0000256" key="1">
    <source>
        <dbReference type="SAM" id="MobiDB-lite"/>
    </source>
</evidence>
<feature type="region of interest" description="Disordered" evidence="1">
    <location>
        <begin position="19"/>
        <end position="62"/>
    </location>
</feature>
<reference evidence="2 3" key="1">
    <citation type="journal article" date="2022" name="Environ. Microbiol. Rep.">
        <title>Eco-phylogenetic analyses reveal divergent evolution of vitamin B12 metabolism in the marine bacterial family 'Psychromonadaceae'.</title>
        <authorList>
            <person name="Jin X."/>
            <person name="Yang Y."/>
            <person name="Cao H."/>
            <person name="Gao B."/>
            <person name="Zhao Z."/>
        </authorList>
    </citation>
    <scope>NUCLEOTIDE SEQUENCE [LARGE SCALE GENOMIC DNA]</scope>
    <source>
        <strain evidence="2 3">MKS20</strain>
    </source>
</reference>